<proteinExistence type="predicted"/>
<name>A0A0F9D0B7_9ZZZZ</name>
<reference evidence="1" key="1">
    <citation type="journal article" date="2015" name="Nature">
        <title>Complex archaea that bridge the gap between prokaryotes and eukaryotes.</title>
        <authorList>
            <person name="Spang A."/>
            <person name="Saw J.H."/>
            <person name="Jorgensen S.L."/>
            <person name="Zaremba-Niedzwiedzka K."/>
            <person name="Martijn J."/>
            <person name="Lind A.E."/>
            <person name="van Eijk R."/>
            <person name="Schleper C."/>
            <person name="Guy L."/>
            <person name="Ettema T.J."/>
        </authorList>
    </citation>
    <scope>NUCLEOTIDE SEQUENCE</scope>
</reference>
<evidence type="ECO:0000313" key="1">
    <source>
        <dbReference type="EMBL" id="KKL47201.1"/>
    </source>
</evidence>
<sequence length="560" mass="61321">FTIDTAAPTVEILSPINTIYNNATQMLQITATDNTDIDTIWYNWEGANVTYMGVLDITFNDGLNTIYAWANDSTGHMGATSVTFTIDTTAPTVEILNPINTIYNNATQLLELTATDNIEIDTIWYNWNGFNITYSIALDITFNEGANTIYVWANDSAGNVGVVSVIFTIDTAAPTVEILSPINTIYNNATQLLELTAIDNTEIDTIWYNWEGANVTYTSALDITFNEGSNTIYAWANDSAGIMAATSVTFTIDTAAPTVEILSPINTIYNNATQLLQITATDNTDIDTIWYNWEGANVTYTSALDITFNEGSNTIYAWANDSAGIMAATSVTFTIDTAAPTVEILSPINTIYNNATQMLQITATDNTDIDTIWYNWEGANVTYMGVLDITFNDGLNTIYAWANDSTGHMGATSVTFTIDTTAPTVEILSPINTIYNNATQLLELTAIDDTEIDTIWYNWNGFNITYSIALDITFNEGANTIYVWANDSAGNVGVVSVIFTIDTAAPTVEILSPINTIYNNATQLLELTAIDNTEIDTIWYNWEGANVTYTSALDITFNEG</sequence>
<evidence type="ECO:0008006" key="2">
    <source>
        <dbReference type="Google" id="ProtNLM"/>
    </source>
</evidence>
<dbReference type="EMBL" id="LAZR01033752">
    <property type="protein sequence ID" value="KKL47201.1"/>
    <property type="molecule type" value="Genomic_DNA"/>
</dbReference>
<comment type="caution">
    <text evidence="1">The sequence shown here is derived from an EMBL/GenBank/DDBJ whole genome shotgun (WGS) entry which is preliminary data.</text>
</comment>
<dbReference type="AlphaFoldDB" id="A0A0F9D0B7"/>
<feature type="non-terminal residue" evidence="1">
    <location>
        <position position="560"/>
    </location>
</feature>
<protein>
    <recommendedName>
        <fullName evidence="2">Bacterial Ig-like domain-containing protein</fullName>
    </recommendedName>
</protein>
<gene>
    <name evidence="1" type="ORF">LCGC14_2337910</name>
</gene>
<feature type="non-terminal residue" evidence="1">
    <location>
        <position position="1"/>
    </location>
</feature>
<accession>A0A0F9D0B7</accession>
<organism evidence="1">
    <name type="scientific">marine sediment metagenome</name>
    <dbReference type="NCBI Taxonomy" id="412755"/>
    <lineage>
        <taxon>unclassified sequences</taxon>
        <taxon>metagenomes</taxon>
        <taxon>ecological metagenomes</taxon>
    </lineage>
</organism>